<keyword evidence="3" id="KW-0378">Hydrolase</keyword>
<organism evidence="3 4">
    <name type="scientific">Parvularcula mediterranea</name>
    <dbReference type="NCBI Taxonomy" id="2732508"/>
    <lineage>
        <taxon>Bacteria</taxon>
        <taxon>Pseudomonadati</taxon>
        <taxon>Pseudomonadota</taxon>
        <taxon>Alphaproteobacteria</taxon>
        <taxon>Parvularculales</taxon>
        <taxon>Parvularculaceae</taxon>
        <taxon>Parvularcula</taxon>
    </lineage>
</organism>
<dbReference type="PANTHER" id="PTHR43689">
    <property type="entry name" value="HYDROLASE"/>
    <property type="match status" value="1"/>
</dbReference>
<keyword evidence="1" id="KW-0732">Signal</keyword>
<dbReference type="InterPro" id="IPR000073">
    <property type="entry name" value="AB_hydrolase_1"/>
</dbReference>
<sequence length="270" mass="28489">MGPMLLNRLLLPAALFLTACASVPAEPPAHDLHAEVRGDGEPLIVFINGNGATLSVWDGIEAALREDGVTALLTDRDGLGGTALGPRPYRIEDEIASLRATIAKLPDGPQEMILVAHSYGGLIAAGLADEENVAGVVLVDALVPGAMTQELVEETLATYRPQYEAVRKQAPDVAAAIIPIVEAYPETADAVSGMAWPNGLTLIIIEAENPAGGPATQAATRSAYRRLIAENPGSRTLVIAERSGHQVMRDRPDLVVEAIRSLIKEMRAEG</sequence>
<name>A0A7Y3RP62_9PROT</name>
<evidence type="ECO:0000313" key="3">
    <source>
        <dbReference type="EMBL" id="NNU17205.1"/>
    </source>
</evidence>
<evidence type="ECO:0000313" key="4">
    <source>
        <dbReference type="Proteomes" id="UP000536835"/>
    </source>
</evidence>
<dbReference type="GO" id="GO:0016787">
    <property type="term" value="F:hydrolase activity"/>
    <property type="evidence" value="ECO:0007669"/>
    <property type="project" value="UniProtKB-KW"/>
</dbReference>
<accession>A0A7Y3RP62</accession>
<dbReference type="EMBL" id="JABFCX010000003">
    <property type="protein sequence ID" value="NNU17205.1"/>
    <property type="molecule type" value="Genomic_DNA"/>
</dbReference>
<comment type="caution">
    <text evidence="3">The sequence shown here is derived from an EMBL/GenBank/DDBJ whole genome shotgun (WGS) entry which is preliminary data.</text>
</comment>
<keyword evidence="4" id="KW-1185">Reference proteome</keyword>
<evidence type="ECO:0000256" key="1">
    <source>
        <dbReference type="SAM" id="SignalP"/>
    </source>
</evidence>
<protein>
    <submittedName>
        <fullName evidence="3">Alpha/beta hydrolase</fullName>
    </submittedName>
</protein>
<gene>
    <name evidence="3" type="ORF">HK107_12810</name>
</gene>
<dbReference type="AlphaFoldDB" id="A0A7Y3RP62"/>
<feature type="signal peptide" evidence="1">
    <location>
        <begin position="1"/>
        <end position="25"/>
    </location>
</feature>
<dbReference type="Proteomes" id="UP000536835">
    <property type="component" value="Unassembled WGS sequence"/>
</dbReference>
<reference evidence="3 4" key="1">
    <citation type="submission" date="2020-05" db="EMBL/GenBank/DDBJ databases">
        <title>Parvularcula mediterraneae sp. nov., isolated from polypropylene straw from shallow seawater of the seashore of Laganas in Zakynthos island, Greece.</title>
        <authorList>
            <person name="Szabo I."/>
            <person name="Al-Omari J."/>
            <person name="Rado J."/>
            <person name="Szerdahelyi G.S."/>
        </authorList>
    </citation>
    <scope>NUCLEOTIDE SEQUENCE [LARGE SCALE GENOMIC DNA]</scope>
    <source>
        <strain evidence="3 4">ZS-1/3</strain>
    </source>
</reference>
<feature type="domain" description="AB hydrolase-1" evidence="2">
    <location>
        <begin position="44"/>
        <end position="258"/>
    </location>
</feature>
<dbReference type="Pfam" id="PF12697">
    <property type="entry name" value="Abhydrolase_6"/>
    <property type="match status" value="1"/>
</dbReference>
<proteinExistence type="predicted"/>
<feature type="chain" id="PRO_5031135104" evidence="1">
    <location>
        <begin position="26"/>
        <end position="270"/>
    </location>
</feature>
<dbReference type="InterPro" id="IPR029058">
    <property type="entry name" value="AB_hydrolase_fold"/>
</dbReference>
<evidence type="ECO:0000259" key="2">
    <source>
        <dbReference type="Pfam" id="PF12697"/>
    </source>
</evidence>
<dbReference type="Gene3D" id="3.40.50.1820">
    <property type="entry name" value="alpha/beta hydrolase"/>
    <property type="match status" value="1"/>
</dbReference>
<dbReference type="PANTHER" id="PTHR43689:SF8">
    <property type="entry name" value="ALPHA_BETA-HYDROLASES SUPERFAMILY PROTEIN"/>
    <property type="match status" value="1"/>
</dbReference>
<dbReference type="SUPFAM" id="SSF53474">
    <property type="entry name" value="alpha/beta-Hydrolases"/>
    <property type="match status" value="1"/>
</dbReference>